<dbReference type="RefSeq" id="XP_056525528.1">
    <property type="nucleotide sequence ID" value="XM_056663415.1"/>
</dbReference>
<dbReference type="OrthoDB" id="4185962at2759"/>
<feature type="region of interest" description="Disordered" evidence="1">
    <location>
        <begin position="548"/>
        <end position="568"/>
    </location>
</feature>
<protein>
    <submittedName>
        <fullName evidence="2">Uncharacterized protein</fullName>
    </submittedName>
</protein>
<reference evidence="2" key="1">
    <citation type="submission" date="2022-11" db="EMBL/GenBank/DDBJ databases">
        <authorList>
            <person name="Petersen C."/>
        </authorList>
    </citation>
    <scope>NUCLEOTIDE SEQUENCE</scope>
    <source>
        <strain evidence="2">IBT 22155</strain>
    </source>
</reference>
<feature type="compositionally biased region" description="Basic and acidic residues" evidence="1">
    <location>
        <begin position="1"/>
        <end position="14"/>
    </location>
</feature>
<evidence type="ECO:0000313" key="2">
    <source>
        <dbReference type="EMBL" id="KAJ5143884.1"/>
    </source>
</evidence>
<gene>
    <name evidence="2" type="ORF">N7515_002671</name>
</gene>
<feature type="region of interest" description="Disordered" evidence="1">
    <location>
        <begin position="116"/>
        <end position="140"/>
    </location>
</feature>
<keyword evidence="3" id="KW-1185">Reference proteome</keyword>
<feature type="region of interest" description="Disordered" evidence="1">
    <location>
        <begin position="287"/>
        <end position="320"/>
    </location>
</feature>
<name>A0A9W9HCD6_9EURO</name>
<dbReference type="Proteomes" id="UP001149079">
    <property type="component" value="Unassembled WGS sequence"/>
</dbReference>
<evidence type="ECO:0000313" key="3">
    <source>
        <dbReference type="Proteomes" id="UP001149079"/>
    </source>
</evidence>
<evidence type="ECO:0000256" key="1">
    <source>
        <dbReference type="SAM" id="MobiDB-lite"/>
    </source>
</evidence>
<sequence>MEKISSAKESDASSRRRRFSTLSSVFRSKPKDRASCIPDAVQAEPTCLESIHYPVYNPLDPRHNPEVVSTSWRRSHSSASETSTPISKIQTITRRSLHKARTGLQALRAGIINHFSEDGSRDQNHVSLHSPGREDDVTEGSSVTVTSAIFDNATFGAEIFRTSTPVRPAGNAETGSLHFVLPGLSDRLSFATVPERESKRKQRPCGNAVSTPRAKRTYTMTHDRNLDLQPSGSGDLEAKTHLDDCIAHTTPSIDDPMRHPPWGVAFSAKKENAMPLYDLAEPQSNWAGHWTTNPQGSSLSHASSGTQRSDDKLSSPSLSLSRQCSAEVKFAFPGVYQEMLEQCSRQGDREDPNELVPHPNQRCPDGSEVENPPNASPTPNECINLHDGAHGEVSSHEDDEGLIPLLPPQDPIPRFEELQPSHHPNPLSLTHSRHSSDRWSSVSEMSMPPWSRDDGYSSRYTTEELMSPDFGSEMTSMTNDTWSPLEDELQFPSPIEEENEYFLVDGKTSRQHRGNQPIKPAQPIIIDYNIPIEDRPLNDLTSPEILSPHSSNGIPGAPFDFEEDTDDEFYPGAVQLRRYY</sequence>
<dbReference type="GeneID" id="81402585"/>
<accession>A0A9W9HCD6</accession>
<dbReference type="EMBL" id="JAPQKL010000002">
    <property type="protein sequence ID" value="KAJ5143884.1"/>
    <property type="molecule type" value="Genomic_DNA"/>
</dbReference>
<comment type="caution">
    <text evidence="2">The sequence shown here is derived from an EMBL/GenBank/DDBJ whole genome shotgun (WGS) entry which is preliminary data.</text>
</comment>
<reference evidence="2" key="2">
    <citation type="journal article" date="2023" name="IMA Fungus">
        <title>Comparative genomic study of the Penicillium genus elucidates a diverse pangenome and 15 lateral gene transfer events.</title>
        <authorList>
            <person name="Petersen C."/>
            <person name="Sorensen T."/>
            <person name="Nielsen M.R."/>
            <person name="Sondergaard T.E."/>
            <person name="Sorensen J.L."/>
            <person name="Fitzpatrick D.A."/>
            <person name="Frisvad J.C."/>
            <person name="Nielsen K.L."/>
        </authorList>
    </citation>
    <scope>NUCLEOTIDE SEQUENCE</scope>
    <source>
        <strain evidence="2">IBT 22155</strain>
    </source>
</reference>
<dbReference type="AlphaFoldDB" id="A0A9W9HCD6"/>
<feature type="region of interest" description="Disordered" evidence="1">
    <location>
        <begin position="343"/>
        <end position="434"/>
    </location>
</feature>
<organism evidence="2 3">
    <name type="scientific">Penicillium bovifimosum</name>
    <dbReference type="NCBI Taxonomy" id="126998"/>
    <lineage>
        <taxon>Eukaryota</taxon>
        <taxon>Fungi</taxon>
        <taxon>Dikarya</taxon>
        <taxon>Ascomycota</taxon>
        <taxon>Pezizomycotina</taxon>
        <taxon>Eurotiomycetes</taxon>
        <taxon>Eurotiomycetidae</taxon>
        <taxon>Eurotiales</taxon>
        <taxon>Aspergillaceae</taxon>
        <taxon>Penicillium</taxon>
    </lineage>
</organism>
<feature type="region of interest" description="Disordered" evidence="1">
    <location>
        <begin position="1"/>
        <end position="31"/>
    </location>
</feature>
<proteinExistence type="predicted"/>
<feature type="compositionally biased region" description="Basic and acidic residues" evidence="1">
    <location>
        <begin position="387"/>
        <end position="396"/>
    </location>
</feature>
<feature type="compositionally biased region" description="Polar residues" evidence="1">
    <location>
        <begin position="287"/>
        <end position="307"/>
    </location>
</feature>